<dbReference type="EMBL" id="MFLP01000012">
    <property type="protein sequence ID" value="OGG71157.1"/>
    <property type="molecule type" value="Genomic_DNA"/>
</dbReference>
<organism evidence="6 7">
    <name type="scientific">Candidatus Kaiserbacteria bacterium RIFCSPHIGHO2_12_FULL_53_13</name>
    <dbReference type="NCBI Taxonomy" id="1798502"/>
    <lineage>
        <taxon>Bacteria</taxon>
        <taxon>Candidatus Kaiseribacteriota</taxon>
    </lineage>
</organism>
<keyword evidence="5" id="KW-0460">Magnesium</keyword>
<dbReference type="PANTHER" id="PTHR10286">
    <property type="entry name" value="INORGANIC PYROPHOSPHATASE"/>
    <property type="match status" value="1"/>
</dbReference>
<sequence>PAFADEEKGVVNTIVEVSSGSINKYELITESGQLKLDRVGYSSLAYPFTYGAIPCTWDLDGDPLDIEIVNITEPLVPGSLVEARVIGAMKFIDTGEVDDKVIAVLADDKRVDHIKSVEDLGPYFKQETKYYWENYKALKKPDTGVVGEFLDVPEALKIIRESMARYEKEYKPKLEE</sequence>
<comment type="cofactor">
    <cofactor evidence="1">
        <name>Mg(2+)</name>
        <dbReference type="ChEBI" id="CHEBI:18420"/>
    </cofactor>
</comment>
<dbReference type="GO" id="GO:0004427">
    <property type="term" value="F:inorganic diphosphate phosphatase activity"/>
    <property type="evidence" value="ECO:0007669"/>
    <property type="project" value="UniProtKB-EC"/>
</dbReference>
<dbReference type="AlphaFoldDB" id="A0A1F6EC18"/>
<evidence type="ECO:0000256" key="2">
    <source>
        <dbReference type="ARBA" id="ARBA00012146"/>
    </source>
</evidence>
<dbReference type="Gene3D" id="3.90.80.10">
    <property type="entry name" value="Inorganic pyrophosphatase"/>
    <property type="match status" value="1"/>
</dbReference>
<dbReference type="SUPFAM" id="SSF50324">
    <property type="entry name" value="Inorganic pyrophosphatase"/>
    <property type="match status" value="1"/>
</dbReference>
<dbReference type="CDD" id="cd00412">
    <property type="entry name" value="pyrophosphatase"/>
    <property type="match status" value="1"/>
</dbReference>
<dbReference type="GO" id="GO:0006796">
    <property type="term" value="P:phosphate-containing compound metabolic process"/>
    <property type="evidence" value="ECO:0007669"/>
    <property type="project" value="InterPro"/>
</dbReference>
<gene>
    <name evidence="6" type="ORF">A3F27_01925</name>
</gene>
<dbReference type="GO" id="GO:0005737">
    <property type="term" value="C:cytoplasm"/>
    <property type="evidence" value="ECO:0007669"/>
    <property type="project" value="InterPro"/>
</dbReference>
<keyword evidence="3" id="KW-0479">Metal-binding</keyword>
<dbReference type="Pfam" id="PF00719">
    <property type="entry name" value="Pyrophosphatase"/>
    <property type="match status" value="1"/>
</dbReference>
<evidence type="ECO:0000256" key="1">
    <source>
        <dbReference type="ARBA" id="ARBA00001946"/>
    </source>
</evidence>
<evidence type="ECO:0000256" key="5">
    <source>
        <dbReference type="ARBA" id="ARBA00022842"/>
    </source>
</evidence>
<dbReference type="Proteomes" id="UP000176689">
    <property type="component" value="Unassembled WGS sequence"/>
</dbReference>
<evidence type="ECO:0000256" key="4">
    <source>
        <dbReference type="ARBA" id="ARBA00022801"/>
    </source>
</evidence>
<protein>
    <recommendedName>
        <fullName evidence="2">inorganic diphosphatase</fullName>
        <ecNumber evidence="2">3.6.1.1</ecNumber>
    </recommendedName>
</protein>
<accession>A0A1F6EC18</accession>
<keyword evidence="4" id="KW-0378">Hydrolase</keyword>
<dbReference type="InterPro" id="IPR008162">
    <property type="entry name" value="Pyrophosphatase"/>
</dbReference>
<reference evidence="6 7" key="1">
    <citation type="journal article" date="2016" name="Nat. Commun.">
        <title>Thousands of microbial genomes shed light on interconnected biogeochemical processes in an aquifer system.</title>
        <authorList>
            <person name="Anantharaman K."/>
            <person name="Brown C.T."/>
            <person name="Hug L.A."/>
            <person name="Sharon I."/>
            <person name="Castelle C.J."/>
            <person name="Probst A.J."/>
            <person name="Thomas B.C."/>
            <person name="Singh A."/>
            <person name="Wilkins M.J."/>
            <person name="Karaoz U."/>
            <person name="Brodie E.L."/>
            <person name="Williams K.H."/>
            <person name="Hubbard S.S."/>
            <person name="Banfield J.F."/>
        </authorList>
    </citation>
    <scope>NUCLEOTIDE SEQUENCE [LARGE SCALE GENOMIC DNA]</scope>
</reference>
<dbReference type="EC" id="3.6.1.1" evidence="2"/>
<name>A0A1F6EC18_9BACT</name>
<evidence type="ECO:0000256" key="3">
    <source>
        <dbReference type="ARBA" id="ARBA00022723"/>
    </source>
</evidence>
<dbReference type="InterPro" id="IPR036649">
    <property type="entry name" value="Pyrophosphatase_sf"/>
</dbReference>
<comment type="caution">
    <text evidence="6">The sequence shown here is derived from an EMBL/GenBank/DDBJ whole genome shotgun (WGS) entry which is preliminary data.</text>
</comment>
<evidence type="ECO:0000313" key="6">
    <source>
        <dbReference type="EMBL" id="OGG71157.1"/>
    </source>
</evidence>
<dbReference type="GO" id="GO:0000287">
    <property type="term" value="F:magnesium ion binding"/>
    <property type="evidence" value="ECO:0007669"/>
    <property type="project" value="InterPro"/>
</dbReference>
<proteinExistence type="predicted"/>
<evidence type="ECO:0000313" key="7">
    <source>
        <dbReference type="Proteomes" id="UP000176689"/>
    </source>
</evidence>
<dbReference type="PROSITE" id="PS00387">
    <property type="entry name" value="PPASE"/>
    <property type="match status" value="1"/>
</dbReference>
<feature type="non-terminal residue" evidence="6">
    <location>
        <position position="1"/>
    </location>
</feature>